<dbReference type="EMBL" id="CP030041">
    <property type="protein sequence ID" value="AWW31868.1"/>
    <property type="molecule type" value="Genomic_DNA"/>
</dbReference>
<protein>
    <submittedName>
        <fullName evidence="1">Uncharacterized protein</fullName>
    </submittedName>
</protein>
<evidence type="ECO:0000313" key="2">
    <source>
        <dbReference type="Proteomes" id="UP000248688"/>
    </source>
</evidence>
<organism evidence="1 2">
    <name type="scientific">Echinicola strongylocentroti</name>
    <dbReference type="NCBI Taxonomy" id="1795355"/>
    <lineage>
        <taxon>Bacteria</taxon>
        <taxon>Pseudomonadati</taxon>
        <taxon>Bacteroidota</taxon>
        <taxon>Cytophagia</taxon>
        <taxon>Cytophagales</taxon>
        <taxon>Cyclobacteriaceae</taxon>
        <taxon>Echinicola</taxon>
    </lineage>
</organism>
<name>A0A2Z4IMN1_9BACT</name>
<accession>A0A2Z4IMN1</accession>
<evidence type="ECO:0000313" key="1">
    <source>
        <dbReference type="EMBL" id="AWW31868.1"/>
    </source>
</evidence>
<reference evidence="1 2" key="1">
    <citation type="submission" date="2018-06" db="EMBL/GenBank/DDBJ databases">
        <title>Echinicola strongylocentroti sp. nov., isolated from a sea urchin Strongylocentrotus intermedius.</title>
        <authorList>
            <person name="Bae S.S."/>
        </authorList>
    </citation>
    <scope>NUCLEOTIDE SEQUENCE [LARGE SCALE GENOMIC DNA]</scope>
    <source>
        <strain evidence="1 2">MEBiC08714</strain>
    </source>
</reference>
<sequence length="193" mass="22530">MKSFAWTSPDFKIELAKKTKDKAEILITNKKHETLVLTTISLTEIKGIRDVLWEMECDLERSIEEEKKANKEITLAMESPWPEQKSFKDKFDWHNLIKSAKSGAISTRDRQPWEDAVVYSRSWYTNPVSYRAEFISRDRLGRPNDPYLRKLGVDFISAVEEKNLELMETLLSTIQERKDQLVSEKLGKEATDE</sequence>
<dbReference type="RefSeq" id="WP_112785241.1">
    <property type="nucleotide sequence ID" value="NZ_CP030041.1"/>
</dbReference>
<dbReference type="AlphaFoldDB" id="A0A2Z4IMN1"/>
<dbReference type="KEGG" id="est:DN752_17970"/>
<keyword evidence="2" id="KW-1185">Reference proteome</keyword>
<dbReference type="Proteomes" id="UP000248688">
    <property type="component" value="Chromosome"/>
</dbReference>
<proteinExistence type="predicted"/>
<gene>
    <name evidence="1" type="ORF">DN752_17970</name>
</gene>